<dbReference type="Proteomes" id="UP001652542">
    <property type="component" value="Unassembled WGS sequence"/>
</dbReference>
<keyword evidence="1" id="KW-1133">Transmembrane helix</keyword>
<gene>
    <name evidence="2" type="ORF">OEW28_10965</name>
</gene>
<organism evidence="2 3">
    <name type="scientific">Albidovulum marisflavi</name>
    <dbReference type="NCBI Taxonomy" id="2984159"/>
    <lineage>
        <taxon>Bacteria</taxon>
        <taxon>Pseudomonadati</taxon>
        <taxon>Pseudomonadota</taxon>
        <taxon>Alphaproteobacteria</taxon>
        <taxon>Rhodobacterales</taxon>
        <taxon>Paracoccaceae</taxon>
        <taxon>Albidovulum</taxon>
    </lineage>
</organism>
<feature type="transmembrane region" description="Helical" evidence="1">
    <location>
        <begin position="34"/>
        <end position="63"/>
    </location>
</feature>
<comment type="caution">
    <text evidence="2">The sequence shown here is derived from an EMBL/GenBank/DDBJ whole genome shotgun (WGS) entry which is preliminary data.</text>
</comment>
<evidence type="ECO:0000256" key="1">
    <source>
        <dbReference type="SAM" id="Phobius"/>
    </source>
</evidence>
<dbReference type="RefSeq" id="WP_263734798.1">
    <property type="nucleotide sequence ID" value="NZ_JAOWKY010000002.1"/>
</dbReference>
<sequence>MTLQILICAWVIMATLTAFLPMRRQVVPGVFLLLAAPVLIVLATLDYGVWAGIAATVGFVSMFRRPLFFLARRALTRVRG</sequence>
<dbReference type="EMBL" id="JAOWKY010000002">
    <property type="protein sequence ID" value="MCV2869147.1"/>
    <property type="molecule type" value="Genomic_DNA"/>
</dbReference>
<reference evidence="2 3" key="1">
    <citation type="submission" date="2022-10" db="EMBL/GenBank/DDBJ databases">
        <title>Defluviimonas sp. nov., isolated from ocean surface water.</title>
        <authorList>
            <person name="He W."/>
            <person name="Wang L."/>
            <person name="Zhang D.-F."/>
        </authorList>
    </citation>
    <scope>NUCLEOTIDE SEQUENCE [LARGE SCALE GENOMIC DNA]</scope>
    <source>
        <strain evidence="2 3">WL0002</strain>
    </source>
</reference>
<evidence type="ECO:0000313" key="3">
    <source>
        <dbReference type="Proteomes" id="UP001652542"/>
    </source>
</evidence>
<evidence type="ECO:0000313" key="2">
    <source>
        <dbReference type="EMBL" id="MCV2869147.1"/>
    </source>
</evidence>
<name>A0ABT2ZDE7_9RHOB</name>
<proteinExistence type="predicted"/>
<keyword evidence="3" id="KW-1185">Reference proteome</keyword>
<keyword evidence="1" id="KW-0472">Membrane</keyword>
<dbReference type="InterPro" id="IPR018919">
    <property type="entry name" value="DUF2484"/>
</dbReference>
<keyword evidence="1" id="KW-0812">Transmembrane</keyword>
<accession>A0ABT2ZDE7</accession>
<dbReference type="Pfam" id="PF10658">
    <property type="entry name" value="DUF2484"/>
    <property type="match status" value="1"/>
</dbReference>
<protein>
    <submittedName>
        <fullName evidence="2">DUF2484 family protein</fullName>
    </submittedName>
</protein>